<evidence type="ECO:0000313" key="3">
    <source>
        <dbReference type="Proteomes" id="UP000796880"/>
    </source>
</evidence>
<comment type="caution">
    <text evidence="2">The sequence shown here is derived from an EMBL/GenBank/DDBJ whole genome shotgun (WGS) entry which is preliminary data.</text>
</comment>
<feature type="compositionally biased region" description="Polar residues" evidence="1">
    <location>
        <begin position="232"/>
        <end position="251"/>
    </location>
</feature>
<dbReference type="EMBL" id="VOIH02000006">
    <property type="protein sequence ID" value="KAF3443314.1"/>
    <property type="molecule type" value="Genomic_DNA"/>
</dbReference>
<evidence type="ECO:0000256" key="1">
    <source>
        <dbReference type="SAM" id="MobiDB-lite"/>
    </source>
</evidence>
<feature type="region of interest" description="Disordered" evidence="1">
    <location>
        <begin position="199"/>
        <end position="251"/>
    </location>
</feature>
<sequence length="251" mass="27673">MLDWGAQWRCYSCGIRALAFELVLVDASVSICLLRSDAPLASGGYRDVGLDSDFVRWPLVAVAELVEDDTDEDLEEDSLDVASFMNVLNPIVISKYHRSTSGGHKKTCGAECGTTVTTPQAHQSYGINVLDSGAGQDTYFLHAEGGIQSLMGYDQESPRSDESPMLWMKFKTLFYVKYFPRVKRNKKEGLIAKDPVPEVDKSVRSSSVPARKQWKGGFQQKRKFDRKPGVSGSLSNINKKGKAGNNQPGVL</sequence>
<organism evidence="2 3">
    <name type="scientific">Rhamnella rubrinervis</name>
    <dbReference type="NCBI Taxonomy" id="2594499"/>
    <lineage>
        <taxon>Eukaryota</taxon>
        <taxon>Viridiplantae</taxon>
        <taxon>Streptophyta</taxon>
        <taxon>Embryophyta</taxon>
        <taxon>Tracheophyta</taxon>
        <taxon>Spermatophyta</taxon>
        <taxon>Magnoliopsida</taxon>
        <taxon>eudicotyledons</taxon>
        <taxon>Gunneridae</taxon>
        <taxon>Pentapetalae</taxon>
        <taxon>rosids</taxon>
        <taxon>fabids</taxon>
        <taxon>Rosales</taxon>
        <taxon>Rhamnaceae</taxon>
        <taxon>rhamnoid group</taxon>
        <taxon>Rhamneae</taxon>
        <taxon>Rhamnella</taxon>
    </lineage>
</organism>
<protein>
    <submittedName>
        <fullName evidence="2">Uncharacterized protein</fullName>
    </submittedName>
</protein>
<dbReference type="Proteomes" id="UP000796880">
    <property type="component" value="Unassembled WGS sequence"/>
</dbReference>
<gene>
    <name evidence="2" type="ORF">FNV43_RR12996</name>
</gene>
<name>A0A8K0MDE9_9ROSA</name>
<reference evidence="2" key="1">
    <citation type="submission" date="2020-03" db="EMBL/GenBank/DDBJ databases">
        <title>A high-quality chromosome-level genome assembly of a woody plant with both climbing and erect habits, Rhamnella rubrinervis.</title>
        <authorList>
            <person name="Lu Z."/>
            <person name="Yang Y."/>
            <person name="Zhu X."/>
            <person name="Sun Y."/>
        </authorList>
    </citation>
    <scope>NUCLEOTIDE SEQUENCE</scope>
    <source>
        <strain evidence="2">BYM</strain>
        <tissue evidence="2">Leaf</tissue>
    </source>
</reference>
<proteinExistence type="predicted"/>
<dbReference type="AlphaFoldDB" id="A0A8K0MDE9"/>
<keyword evidence="3" id="KW-1185">Reference proteome</keyword>
<accession>A0A8K0MDE9</accession>
<evidence type="ECO:0000313" key="2">
    <source>
        <dbReference type="EMBL" id="KAF3443314.1"/>
    </source>
</evidence>